<dbReference type="FunFam" id="3.30.565.10:FF:000006">
    <property type="entry name" value="Sensor histidine kinase WalK"/>
    <property type="match status" value="1"/>
</dbReference>
<dbReference type="Gene3D" id="3.30.565.10">
    <property type="entry name" value="Histidine kinase-like ATPase, C-terminal domain"/>
    <property type="match status" value="1"/>
</dbReference>
<dbReference type="Proteomes" id="UP000225548">
    <property type="component" value="Unassembled WGS sequence"/>
</dbReference>
<dbReference type="Pfam" id="PF00512">
    <property type="entry name" value="HisKA"/>
    <property type="match status" value="1"/>
</dbReference>
<dbReference type="InterPro" id="IPR005467">
    <property type="entry name" value="His_kinase_dom"/>
</dbReference>
<keyword evidence="5" id="KW-0597">Phosphoprotein</keyword>
<comment type="cofactor">
    <cofactor evidence="2">
        <name>a divalent metal cation</name>
        <dbReference type="ChEBI" id="CHEBI:60240"/>
    </cofactor>
</comment>
<dbReference type="CDD" id="cd00082">
    <property type="entry name" value="HisKA"/>
    <property type="match status" value="1"/>
</dbReference>
<dbReference type="SMART" id="SM00388">
    <property type="entry name" value="HisKA"/>
    <property type="match status" value="1"/>
</dbReference>
<keyword evidence="10" id="KW-1133">Transmembrane helix</keyword>
<name>A0A2A9E1K4_9MICO</name>
<comment type="caution">
    <text evidence="12">The sequence shown here is derived from an EMBL/GenBank/DDBJ whole genome shotgun (WGS) entry which is preliminary data.</text>
</comment>
<organism evidence="12 13">
    <name type="scientific">Sanguibacter antarcticus</name>
    <dbReference type="NCBI Taxonomy" id="372484"/>
    <lineage>
        <taxon>Bacteria</taxon>
        <taxon>Bacillati</taxon>
        <taxon>Actinomycetota</taxon>
        <taxon>Actinomycetes</taxon>
        <taxon>Micrococcales</taxon>
        <taxon>Sanguibacteraceae</taxon>
        <taxon>Sanguibacter</taxon>
    </lineage>
</organism>
<feature type="transmembrane region" description="Helical" evidence="10">
    <location>
        <begin position="135"/>
        <end position="154"/>
    </location>
</feature>
<dbReference type="GO" id="GO:0005509">
    <property type="term" value="F:calcium ion binding"/>
    <property type="evidence" value="ECO:0007669"/>
    <property type="project" value="UniProtKB-ARBA"/>
</dbReference>
<keyword evidence="10" id="KW-0812">Transmembrane</keyword>
<dbReference type="GO" id="GO:0000155">
    <property type="term" value="F:phosphorelay sensor kinase activity"/>
    <property type="evidence" value="ECO:0007669"/>
    <property type="project" value="InterPro"/>
</dbReference>
<dbReference type="InterPro" id="IPR004358">
    <property type="entry name" value="Sig_transdc_His_kin-like_C"/>
</dbReference>
<dbReference type="SUPFAM" id="SSF47384">
    <property type="entry name" value="Homodimeric domain of signal transducing histidine kinase"/>
    <property type="match status" value="1"/>
</dbReference>
<evidence type="ECO:0000256" key="10">
    <source>
        <dbReference type="SAM" id="Phobius"/>
    </source>
</evidence>
<dbReference type="EMBL" id="PDJG01000001">
    <property type="protein sequence ID" value="PFG32451.1"/>
    <property type="molecule type" value="Genomic_DNA"/>
</dbReference>
<dbReference type="Pfam" id="PF02518">
    <property type="entry name" value="HATPase_c"/>
    <property type="match status" value="1"/>
</dbReference>
<evidence type="ECO:0000256" key="4">
    <source>
        <dbReference type="ARBA" id="ARBA00012438"/>
    </source>
</evidence>
<dbReference type="FunFam" id="1.10.287.130:FF:000001">
    <property type="entry name" value="Two-component sensor histidine kinase"/>
    <property type="match status" value="1"/>
</dbReference>
<keyword evidence="8" id="KW-0902">Two-component regulatory system</keyword>
<dbReference type="AlphaFoldDB" id="A0A2A9E1K4"/>
<dbReference type="SUPFAM" id="SSF55874">
    <property type="entry name" value="ATPase domain of HSP90 chaperone/DNA topoisomerase II/histidine kinase"/>
    <property type="match status" value="1"/>
</dbReference>
<dbReference type="InterPro" id="IPR003594">
    <property type="entry name" value="HATPase_dom"/>
</dbReference>
<dbReference type="PANTHER" id="PTHR43711:SF1">
    <property type="entry name" value="HISTIDINE KINASE 1"/>
    <property type="match status" value="1"/>
</dbReference>
<evidence type="ECO:0000256" key="1">
    <source>
        <dbReference type="ARBA" id="ARBA00000085"/>
    </source>
</evidence>
<evidence type="ECO:0000256" key="7">
    <source>
        <dbReference type="ARBA" id="ARBA00022777"/>
    </source>
</evidence>
<accession>A0A2A9E1K4</accession>
<feature type="transmembrane region" description="Helical" evidence="10">
    <location>
        <begin position="31"/>
        <end position="52"/>
    </location>
</feature>
<sequence length="578" mass="62913">MTTPSVETMARPPSPGFTGTVVRFLGNSPRAYVIALQAPFAVTVFGVSLAVWVSARDLFLRPMYLVGFTMAVVLTLVCVLVPWTRSRSPVLLVIGMLDIVAGGLMRTATNAELGVLGLLVVFPAMWFATQYRWRGVALGTFGTLAVLLAPLLVSEPGVVQSFDLRFWMRTLLFPWIVFMVGVTVAGFTEFAQGQDARLRNEQARLAQSLAASRRASVLLESILNTVDIGLYSLDADGRPLLANRKHRELGLLMAPPDADPLDTTAPWCAEEQGSLMYEMDRITPVLPENRPTCRALHGQMVEDQRMWLGDDPLTQRAVSVTSREIRESNGDTHGTIVAVHDITEMVQAMRTKDDFVATVSHELRTPLTSIIGYLDLIADAVEDEEYEIPDEVQGHLTVVSRNAEQLLVLVSDLLLTAQAEAGTLRFRMSDVKIGQLASRAIDSFRPRAEAAGVTLKQNIDETRPQHADHARISQVIDNLLSNAIKYTLPGGSVRVVVHTDADATLIVISDTGIGMNPHDLGSLFQKFFRAESARAAAIPGVGLGLVITKAIVDGHKGTIDMKSVLGVGSTVTVVLPRF</sequence>
<dbReference type="InterPro" id="IPR050736">
    <property type="entry name" value="Sensor_HK_Regulatory"/>
</dbReference>
<keyword evidence="6" id="KW-0808">Transferase</keyword>
<comment type="catalytic activity">
    <reaction evidence="1">
        <text>ATP + protein L-histidine = ADP + protein N-phospho-L-histidine.</text>
        <dbReference type="EC" id="2.7.13.3"/>
    </reaction>
</comment>
<keyword evidence="9 10" id="KW-0472">Membrane</keyword>
<dbReference type="EC" id="2.7.13.3" evidence="4"/>
<feature type="domain" description="Histidine kinase" evidence="11">
    <location>
        <begin position="358"/>
        <end position="578"/>
    </location>
</feature>
<dbReference type="PROSITE" id="PS50109">
    <property type="entry name" value="HIS_KIN"/>
    <property type="match status" value="1"/>
</dbReference>
<evidence type="ECO:0000256" key="5">
    <source>
        <dbReference type="ARBA" id="ARBA00022553"/>
    </source>
</evidence>
<evidence type="ECO:0000313" key="13">
    <source>
        <dbReference type="Proteomes" id="UP000225548"/>
    </source>
</evidence>
<dbReference type="OrthoDB" id="9757990at2"/>
<dbReference type="PANTHER" id="PTHR43711">
    <property type="entry name" value="TWO-COMPONENT HISTIDINE KINASE"/>
    <property type="match status" value="1"/>
</dbReference>
<dbReference type="InterPro" id="IPR036097">
    <property type="entry name" value="HisK_dim/P_sf"/>
</dbReference>
<comment type="subcellular location">
    <subcellularLocation>
        <location evidence="3">Cell membrane</location>
    </subcellularLocation>
</comment>
<dbReference type="RefSeq" id="WP_098453819.1">
    <property type="nucleotide sequence ID" value="NZ_PDJG01000001.1"/>
</dbReference>
<evidence type="ECO:0000259" key="11">
    <source>
        <dbReference type="PROSITE" id="PS50109"/>
    </source>
</evidence>
<evidence type="ECO:0000256" key="8">
    <source>
        <dbReference type="ARBA" id="ARBA00023012"/>
    </source>
</evidence>
<dbReference type="Gene3D" id="1.10.287.130">
    <property type="match status" value="1"/>
</dbReference>
<reference evidence="12 13" key="1">
    <citation type="submission" date="2017-10" db="EMBL/GenBank/DDBJ databases">
        <title>Sequencing the genomes of 1000 actinobacteria strains.</title>
        <authorList>
            <person name="Klenk H.-P."/>
        </authorList>
    </citation>
    <scope>NUCLEOTIDE SEQUENCE [LARGE SCALE GENOMIC DNA]</scope>
    <source>
        <strain evidence="12 13">DSM 18966</strain>
    </source>
</reference>
<dbReference type="InterPro" id="IPR036890">
    <property type="entry name" value="HATPase_C_sf"/>
</dbReference>
<evidence type="ECO:0000256" key="9">
    <source>
        <dbReference type="ARBA" id="ARBA00023136"/>
    </source>
</evidence>
<protein>
    <recommendedName>
        <fullName evidence="4">histidine kinase</fullName>
        <ecNumber evidence="4">2.7.13.3</ecNumber>
    </recommendedName>
</protein>
<evidence type="ECO:0000313" key="12">
    <source>
        <dbReference type="EMBL" id="PFG32451.1"/>
    </source>
</evidence>
<keyword evidence="13" id="KW-1185">Reference proteome</keyword>
<evidence type="ECO:0000256" key="2">
    <source>
        <dbReference type="ARBA" id="ARBA00001968"/>
    </source>
</evidence>
<evidence type="ECO:0000256" key="6">
    <source>
        <dbReference type="ARBA" id="ARBA00022679"/>
    </source>
</evidence>
<keyword evidence="7" id="KW-0418">Kinase</keyword>
<dbReference type="Gene3D" id="3.30.450.20">
    <property type="entry name" value="PAS domain"/>
    <property type="match status" value="1"/>
</dbReference>
<feature type="transmembrane region" description="Helical" evidence="10">
    <location>
        <begin position="64"/>
        <end position="83"/>
    </location>
</feature>
<dbReference type="SMART" id="SM00387">
    <property type="entry name" value="HATPase_c"/>
    <property type="match status" value="1"/>
</dbReference>
<proteinExistence type="predicted"/>
<dbReference type="InterPro" id="IPR003661">
    <property type="entry name" value="HisK_dim/P_dom"/>
</dbReference>
<evidence type="ECO:0000256" key="3">
    <source>
        <dbReference type="ARBA" id="ARBA00004236"/>
    </source>
</evidence>
<feature type="transmembrane region" description="Helical" evidence="10">
    <location>
        <begin position="89"/>
        <end position="106"/>
    </location>
</feature>
<dbReference type="GO" id="GO:0005886">
    <property type="term" value="C:plasma membrane"/>
    <property type="evidence" value="ECO:0007669"/>
    <property type="project" value="UniProtKB-SubCell"/>
</dbReference>
<gene>
    <name evidence="12" type="ORF">ATL42_0291</name>
</gene>
<dbReference type="PRINTS" id="PR00344">
    <property type="entry name" value="BCTRLSENSOR"/>
</dbReference>
<feature type="transmembrane region" description="Helical" evidence="10">
    <location>
        <begin position="166"/>
        <end position="187"/>
    </location>
</feature>